<dbReference type="GO" id="GO:0005576">
    <property type="term" value="C:extracellular region"/>
    <property type="evidence" value="ECO:0007669"/>
    <property type="project" value="UniProtKB-SubCell"/>
</dbReference>
<feature type="chain" id="PRO_5025099815" description="S-protein homolog" evidence="6">
    <location>
        <begin position="21"/>
        <end position="108"/>
    </location>
</feature>
<evidence type="ECO:0000256" key="1">
    <source>
        <dbReference type="ARBA" id="ARBA00004613"/>
    </source>
</evidence>
<evidence type="ECO:0000256" key="3">
    <source>
        <dbReference type="ARBA" id="ARBA00022471"/>
    </source>
</evidence>
<keyword evidence="3 6" id="KW-0713">Self-incompatibility</keyword>
<dbReference type="Proteomes" id="UP000290289">
    <property type="component" value="Chromosome 16"/>
</dbReference>
<dbReference type="GO" id="GO:0060320">
    <property type="term" value="P:rejection of self pollen"/>
    <property type="evidence" value="ECO:0007669"/>
    <property type="project" value="UniProtKB-KW"/>
</dbReference>
<sequence>MNQVRKLLLTFYFIVACVVAMRDTHARINDVSLDAHVGAGLCLTVHCKSADDGLGEHLIRFGDPAYGFDFKIKVLGGTLLFCSFSWPGQSHSFDIFNFDEDKCTTIVE</sequence>
<protein>
    <recommendedName>
        <fullName evidence="6">S-protein homolog</fullName>
    </recommendedName>
</protein>
<evidence type="ECO:0000256" key="5">
    <source>
        <dbReference type="ARBA" id="ARBA00022729"/>
    </source>
</evidence>
<organism evidence="7 8">
    <name type="scientific">Malus domestica</name>
    <name type="common">Apple</name>
    <name type="synonym">Pyrus malus</name>
    <dbReference type="NCBI Taxonomy" id="3750"/>
    <lineage>
        <taxon>Eukaryota</taxon>
        <taxon>Viridiplantae</taxon>
        <taxon>Streptophyta</taxon>
        <taxon>Embryophyta</taxon>
        <taxon>Tracheophyta</taxon>
        <taxon>Spermatophyta</taxon>
        <taxon>Magnoliopsida</taxon>
        <taxon>eudicotyledons</taxon>
        <taxon>Gunneridae</taxon>
        <taxon>Pentapetalae</taxon>
        <taxon>rosids</taxon>
        <taxon>fabids</taxon>
        <taxon>Rosales</taxon>
        <taxon>Rosaceae</taxon>
        <taxon>Amygdaloideae</taxon>
        <taxon>Maleae</taxon>
        <taxon>Malus</taxon>
    </lineage>
</organism>
<keyword evidence="4 6" id="KW-0964">Secreted</keyword>
<dbReference type="PANTHER" id="PTHR31232:SF133">
    <property type="entry name" value="S-PROTEIN HOMOLOG"/>
    <property type="match status" value="1"/>
</dbReference>
<comment type="subcellular location">
    <subcellularLocation>
        <location evidence="1 6">Secreted</location>
    </subcellularLocation>
</comment>
<evidence type="ECO:0000256" key="6">
    <source>
        <dbReference type="RuleBase" id="RU367044"/>
    </source>
</evidence>
<comment type="similarity">
    <text evidence="2 6">Belongs to the plant self-incompatibility (S1) protein family.</text>
</comment>
<dbReference type="AlphaFoldDB" id="A0A498HQE4"/>
<dbReference type="Pfam" id="PF05938">
    <property type="entry name" value="Self-incomp_S1"/>
    <property type="match status" value="1"/>
</dbReference>
<evidence type="ECO:0000313" key="7">
    <source>
        <dbReference type="EMBL" id="RXH71371.1"/>
    </source>
</evidence>
<gene>
    <name evidence="7" type="ORF">DVH24_018726</name>
</gene>
<dbReference type="PANTHER" id="PTHR31232">
    <property type="match status" value="1"/>
</dbReference>
<feature type="signal peptide" evidence="6">
    <location>
        <begin position="1"/>
        <end position="20"/>
    </location>
</feature>
<comment type="caution">
    <text evidence="7">The sequence shown here is derived from an EMBL/GenBank/DDBJ whole genome shotgun (WGS) entry which is preliminary data.</text>
</comment>
<name>A0A498HQE4_MALDO</name>
<evidence type="ECO:0000313" key="8">
    <source>
        <dbReference type="Proteomes" id="UP000290289"/>
    </source>
</evidence>
<dbReference type="EMBL" id="RDQH01000342">
    <property type="protein sequence ID" value="RXH71371.1"/>
    <property type="molecule type" value="Genomic_DNA"/>
</dbReference>
<dbReference type="PROSITE" id="PS51257">
    <property type="entry name" value="PROKAR_LIPOPROTEIN"/>
    <property type="match status" value="1"/>
</dbReference>
<proteinExistence type="inferred from homology"/>
<dbReference type="InterPro" id="IPR010264">
    <property type="entry name" value="Self-incomp_S1"/>
</dbReference>
<reference evidence="7 8" key="1">
    <citation type="submission" date="2018-10" db="EMBL/GenBank/DDBJ databases">
        <title>A high-quality apple genome assembly.</title>
        <authorList>
            <person name="Hu J."/>
        </authorList>
    </citation>
    <scope>NUCLEOTIDE SEQUENCE [LARGE SCALE GENOMIC DNA]</scope>
    <source>
        <strain evidence="8">cv. HFTH1</strain>
        <tissue evidence="7">Young leaf</tissue>
    </source>
</reference>
<accession>A0A498HQE4</accession>
<evidence type="ECO:0000256" key="4">
    <source>
        <dbReference type="ARBA" id="ARBA00022525"/>
    </source>
</evidence>
<keyword evidence="8" id="KW-1185">Reference proteome</keyword>
<evidence type="ECO:0000256" key="2">
    <source>
        <dbReference type="ARBA" id="ARBA00005581"/>
    </source>
</evidence>
<keyword evidence="5 6" id="KW-0732">Signal</keyword>